<evidence type="ECO:0000313" key="3">
    <source>
        <dbReference type="Proteomes" id="UP000642748"/>
    </source>
</evidence>
<feature type="region of interest" description="Disordered" evidence="1">
    <location>
        <begin position="241"/>
        <end position="265"/>
    </location>
</feature>
<dbReference type="AlphaFoldDB" id="A0A8J3R7N9"/>
<dbReference type="EMBL" id="BONZ01000137">
    <property type="protein sequence ID" value="GIH21531.1"/>
    <property type="molecule type" value="Genomic_DNA"/>
</dbReference>
<accession>A0A8J3R7N9</accession>
<name>A0A8J3R7N9_9ACTN</name>
<sequence length="285" mass="31767">MQSTGRRDDSQIVRLGRVLRADAGYSAGVGMDGPGLFSDDTACDVRDTYREAVASGVDDEQARAAVLEEFAEALDDVDEAPIVWLALAHTQSKLGRLDPETRRAALAMLDAGADLSRWAELGARAVRERAAALDRVRQQIEGPQPARRPIRRPTRAVSKLVAGQVLGYRARSGRLHLMRVVAMIDEDEFHAPLIRFLDYADEPIPTAEQLADIPDRQPHPVRWRLAEQLVIERSRERREDHGINIIGAPPARPDDAPRPWDSSSGWKFVASYLDSRDRDMDSADY</sequence>
<protein>
    <submittedName>
        <fullName evidence="2">Uncharacterized protein</fullName>
    </submittedName>
</protein>
<evidence type="ECO:0000313" key="2">
    <source>
        <dbReference type="EMBL" id="GIH21531.1"/>
    </source>
</evidence>
<organism evidence="2 3">
    <name type="scientific">Rugosimonospora africana</name>
    <dbReference type="NCBI Taxonomy" id="556532"/>
    <lineage>
        <taxon>Bacteria</taxon>
        <taxon>Bacillati</taxon>
        <taxon>Actinomycetota</taxon>
        <taxon>Actinomycetes</taxon>
        <taxon>Micromonosporales</taxon>
        <taxon>Micromonosporaceae</taxon>
        <taxon>Rugosimonospora</taxon>
    </lineage>
</organism>
<keyword evidence="3" id="KW-1185">Reference proteome</keyword>
<proteinExistence type="predicted"/>
<comment type="caution">
    <text evidence="2">The sequence shown here is derived from an EMBL/GenBank/DDBJ whole genome shotgun (WGS) entry which is preliminary data.</text>
</comment>
<evidence type="ECO:0000256" key="1">
    <source>
        <dbReference type="SAM" id="MobiDB-lite"/>
    </source>
</evidence>
<reference evidence="2" key="1">
    <citation type="submission" date="2021-01" db="EMBL/GenBank/DDBJ databases">
        <title>Whole genome shotgun sequence of Rugosimonospora africana NBRC 104875.</title>
        <authorList>
            <person name="Komaki H."/>
            <person name="Tamura T."/>
        </authorList>
    </citation>
    <scope>NUCLEOTIDE SEQUENCE</scope>
    <source>
        <strain evidence="2">NBRC 104875</strain>
    </source>
</reference>
<dbReference type="Proteomes" id="UP000642748">
    <property type="component" value="Unassembled WGS sequence"/>
</dbReference>
<gene>
    <name evidence="2" type="ORF">Raf01_97030</name>
</gene>